<dbReference type="InterPro" id="IPR035093">
    <property type="entry name" value="RelE/ParE_toxin_dom_sf"/>
</dbReference>
<dbReference type="InterPro" id="IPR051803">
    <property type="entry name" value="TA_system_RelE-like_toxin"/>
</dbReference>
<dbReference type="PANTHER" id="PTHR33755">
    <property type="entry name" value="TOXIN PARE1-RELATED"/>
    <property type="match status" value="1"/>
</dbReference>
<comment type="caution">
    <text evidence="4">The sequence shown here is derived from an EMBL/GenBank/DDBJ whole genome shotgun (WGS) entry which is preliminary data.</text>
</comment>
<dbReference type="Pfam" id="PF05016">
    <property type="entry name" value="ParE_toxin"/>
    <property type="match status" value="1"/>
</dbReference>
<reference evidence="4" key="1">
    <citation type="journal article" date="2020" name="mSystems">
        <title>Genome- and Community-Level Interaction Insights into Carbon Utilization and Element Cycling Functions of Hydrothermarchaeota in Hydrothermal Sediment.</title>
        <authorList>
            <person name="Zhou Z."/>
            <person name="Liu Y."/>
            <person name="Xu W."/>
            <person name="Pan J."/>
            <person name="Luo Z.H."/>
            <person name="Li M."/>
        </authorList>
    </citation>
    <scope>NUCLEOTIDE SEQUENCE [LARGE SCALE GENOMIC DNA]</scope>
    <source>
        <strain evidence="4">SpSt-349</strain>
    </source>
</reference>
<dbReference type="EMBL" id="DSOV01000046">
    <property type="protein sequence ID" value="HEN42838.1"/>
    <property type="molecule type" value="Genomic_DNA"/>
</dbReference>
<sequence length="100" mass="11530">MPGFTLTSKAVADLKEIGRYTQKQWGPEQRNTYLALPDDCFHQLAANPLRGKDCSEIRNGYRKHPAGSHMIFYRQRSNDTIEIVRVLHGRMDVETRLSEP</sequence>
<dbReference type="InterPro" id="IPR028344">
    <property type="entry name" value="ParE1/4"/>
</dbReference>
<evidence type="ECO:0000256" key="2">
    <source>
        <dbReference type="ARBA" id="ARBA00022649"/>
    </source>
</evidence>
<dbReference type="Gene3D" id="3.30.2310.20">
    <property type="entry name" value="RelE-like"/>
    <property type="match status" value="1"/>
</dbReference>
<comment type="similarity">
    <text evidence="1 3">Belongs to the RelE toxin family.</text>
</comment>
<dbReference type="AlphaFoldDB" id="A0A831XMK0"/>
<gene>
    <name evidence="4" type="ORF">ENQ87_10785</name>
</gene>
<organism evidence="4">
    <name type="scientific">Geobacter metallireducens</name>
    <dbReference type="NCBI Taxonomy" id="28232"/>
    <lineage>
        <taxon>Bacteria</taxon>
        <taxon>Pseudomonadati</taxon>
        <taxon>Thermodesulfobacteriota</taxon>
        <taxon>Desulfuromonadia</taxon>
        <taxon>Geobacterales</taxon>
        <taxon>Geobacteraceae</taxon>
        <taxon>Geobacter</taxon>
    </lineage>
</organism>
<evidence type="ECO:0000256" key="3">
    <source>
        <dbReference type="PIRNR" id="PIRNR029218"/>
    </source>
</evidence>
<evidence type="ECO:0000256" key="1">
    <source>
        <dbReference type="ARBA" id="ARBA00006226"/>
    </source>
</evidence>
<keyword evidence="2" id="KW-1277">Toxin-antitoxin system</keyword>
<proteinExistence type="inferred from homology"/>
<evidence type="ECO:0000313" key="4">
    <source>
        <dbReference type="EMBL" id="HEN42838.1"/>
    </source>
</evidence>
<dbReference type="InterPro" id="IPR007712">
    <property type="entry name" value="RelE/ParE_toxin"/>
</dbReference>
<dbReference type="PANTHER" id="PTHR33755:SF9">
    <property type="entry name" value="TOXIN PARE1"/>
    <property type="match status" value="1"/>
</dbReference>
<dbReference type="PIRSF" id="PIRSF029218">
    <property type="entry name" value="ParE"/>
    <property type="match status" value="1"/>
</dbReference>
<name>A0A831XMK0_GEOME</name>
<accession>A0A831XMK0</accession>
<protein>
    <recommendedName>
        <fullName evidence="3">Toxin</fullName>
    </recommendedName>
</protein>